<keyword evidence="18" id="KW-1185">Reference proteome</keyword>
<accession>A0A6P8QZ79</accession>
<keyword evidence="8" id="KW-0560">Oxidoreductase</keyword>
<evidence type="ECO:0000256" key="2">
    <source>
        <dbReference type="ARBA" id="ARBA00004613"/>
    </source>
</evidence>
<evidence type="ECO:0000256" key="9">
    <source>
        <dbReference type="ARBA" id="ARBA00023027"/>
    </source>
</evidence>
<keyword evidence="9" id="KW-0520">NAD</keyword>
<comment type="catalytic activity">
    <reaction evidence="16">
        <text>a di-trans,poly-cis-polyprenol + NADP(+) = a di-trans,poly-cis-polyprenal + NADPH + H(+)</text>
        <dbReference type="Rhea" id="RHEA:80723"/>
        <dbReference type="Rhea" id="RHEA-COMP:19496"/>
        <dbReference type="Rhea" id="RHEA-COMP:19536"/>
        <dbReference type="ChEBI" id="CHEBI:15378"/>
        <dbReference type="ChEBI" id="CHEBI:57783"/>
        <dbReference type="ChEBI" id="CHEBI:58349"/>
        <dbReference type="ChEBI" id="CHEBI:67132"/>
        <dbReference type="ChEBI" id="CHEBI:231623"/>
        <dbReference type="EC" id="1.1.1.441"/>
    </reaction>
    <physiologicalReaction direction="left-to-right" evidence="16">
        <dbReference type="Rhea" id="RHEA:80724"/>
    </physiologicalReaction>
</comment>
<evidence type="ECO:0000256" key="10">
    <source>
        <dbReference type="ARBA" id="ARBA00057816"/>
    </source>
</evidence>
<evidence type="ECO:0000256" key="17">
    <source>
        <dbReference type="ARBA" id="ARBA00093592"/>
    </source>
</evidence>
<dbReference type="InterPro" id="IPR002347">
    <property type="entry name" value="SDR_fam"/>
</dbReference>
<dbReference type="GO" id="GO:0016491">
    <property type="term" value="F:oxidoreductase activity"/>
    <property type="evidence" value="ECO:0007669"/>
    <property type="project" value="UniProtKB-KW"/>
</dbReference>
<comment type="catalytic activity">
    <reaction evidence="14">
        <text>a di-trans,poly-cis-polyprenol + NAD(+) = a di-trans,poly-cis-polyprenal + NADH + H(+)</text>
        <dbReference type="Rhea" id="RHEA:80719"/>
        <dbReference type="Rhea" id="RHEA-COMP:19496"/>
        <dbReference type="Rhea" id="RHEA-COMP:19536"/>
        <dbReference type="ChEBI" id="CHEBI:15378"/>
        <dbReference type="ChEBI" id="CHEBI:57540"/>
        <dbReference type="ChEBI" id="CHEBI:57945"/>
        <dbReference type="ChEBI" id="CHEBI:67132"/>
        <dbReference type="ChEBI" id="CHEBI:231623"/>
        <dbReference type="EC" id="1.1.1.441"/>
    </reaction>
    <physiologicalReaction direction="left-to-right" evidence="14">
        <dbReference type="Rhea" id="RHEA:80720"/>
    </physiologicalReaction>
</comment>
<dbReference type="SUPFAM" id="SSF51735">
    <property type="entry name" value="NAD(P)-binding Rossmann-fold domains"/>
    <property type="match status" value="1"/>
</dbReference>
<evidence type="ECO:0000256" key="3">
    <source>
        <dbReference type="ARBA" id="ARBA00004922"/>
    </source>
</evidence>
<reference evidence="19" key="1">
    <citation type="submission" date="2025-08" db="UniProtKB">
        <authorList>
            <consortium name="RefSeq"/>
        </authorList>
    </citation>
    <scope>IDENTIFICATION</scope>
</reference>
<comment type="pathway">
    <text evidence="3">Protein modification; protein glycosylation.</text>
</comment>
<dbReference type="PANTHER" id="PTHR24320:SF264">
    <property type="entry name" value="DEHYDROGENASE_REDUCTASE SDR FAMILY MEMBER ON CHROMOSOME X"/>
    <property type="match status" value="1"/>
</dbReference>
<dbReference type="PROSITE" id="PS00061">
    <property type="entry name" value="ADH_SHORT"/>
    <property type="match status" value="1"/>
</dbReference>
<dbReference type="GO" id="GO:0005811">
    <property type="term" value="C:lipid droplet"/>
    <property type="evidence" value="ECO:0007669"/>
    <property type="project" value="UniProtKB-SubCell"/>
</dbReference>
<evidence type="ECO:0000313" key="19">
    <source>
        <dbReference type="RefSeq" id="XP_033803372.1"/>
    </source>
</evidence>
<dbReference type="PRINTS" id="PR00081">
    <property type="entry name" value="GDHRDH"/>
</dbReference>
<evidence type="ECO:0000256" key="15">
    <source>
        <dbReference type="ARBA" id="ARBA00093233"/>
    </source>
</evidence>
<evidence type="ECO:0000256" key="13">
    <source>
        <dbReference type="ARBA" id="ARBA00093184"/>
    </source>
</evidence>
<protein>
    <recommendedName>
        <fullName evidence="11">Polyprenol dehydrogenase</fullName>
        <ecNumber evidence="17">1.1.1.441</ecNumber>
    </recommendedName>
    <alternativeName>
        <fullName evidence="12">Dolichal reductase</fullName>
    </alternativeName>
</protein>
<dbReference type="InterPro" id="IPR036291">
    <property type="entry name" value="NAD(P)-bd_dom_sf"/>
</dbReference>
<evidence type="ECO:0000256" key="12">
    <source>
        <dbReference type="ARBA" id="ARBA00082366"/>
    </source>
</evidence>
<comment type="catalytic activity">
    <reaction evidence="13">
        <text>a di-trans,poly-cis-dolichol + NAD(+) = a di-trans,poly-cis-dolichal + NADH + H(+)</text>
        <dbReference type="Rhea" id="RHEA:80735"/>
        <dbReference type="Rhea" id="RHEA-COMP:19495"/>
        <dbReference type="Rhea" id="RHEA-COMP:19537"/>
        <dbReference type="ChEBI" id="CHEBI:15378"/>
        <dbReference type="ChEBI" id="CHEBI:16091"/>
        <dbReference type="ChEBI" id="CHEBI:57540"/>
        <dbReference type="ChEBI" id="CHEBI:57945"/>
        <dbReference type="ChEBI" id="CHEBI:231637"/>
        <dbReference type="EC" id="1.1.1.441"/>
    </reaction>
    <physiologicalReaction direction="right-to-left" evidence="13">
        <dbReference type="Rhea" id="RHEA:80737"/>
    </physiologicalReaction>
</comment>
<evidence type="ECO:0000256" key="5">
    <source>
        <dbReference type="ARBA" id="ARBA00022525"/>
    </source>
</evidence>
<name>A0A6P8QZ79_GEOSA</name>
<comment type="subcellular location">
    <subcellularLocation>
        <location evidence="1">Lipid droplet</location>
    </subcellularLocation>
    <subcellularLocation>
        <location evidence="2">Secreted</location>
    </subcellularLocation>
</comment>
<evidence type="ECO:0000256" key="14">
    <source>
        <dbReference type="ARBA" id="ARBA00093201"/>
    </source>
</evidence>
<keyword evidence="6" id="KW-0551">Lipid droplet</keyword>
<comment type="function">
    <text evidence="10">Oxidoreductase that plays a key role in early steps of protein N-linked glycosylation by mediating two non-consecutive steps in dolichol biosynthesis. Acts both as a NAD(+)-dependent dehydrogenase and as a NADPH-dependent reductase during the conversion of polyprenol into dolichol. First catalyzes the NAD(+)-dependent dehydrogenation of polyprenol into polyprenal; polyprenal is then reduced into dolichal by SRD5A3. It then catalyzes the NADPH-dependent reduction of dolichal into dolichol. May also acts as a positive regulator of starvation-induced autophagy.</text>
</comment>
<dbReference type="GeneID" id="117361902"/>
<sequence length="426" mass="46594">MFSLSLRRVSTADGRGRLACDSSQAPACREDRGEPSASGRNCGAAARVSAGGCETAPQRRLSRGGEEAARALSRATLLRLPCPLWAAARTAMSLLSATLLPPLLRVYAAGVWALLAQLFSRRFALPAFPSQHGKVAVITGGAKGMGYCTSRHLSRLGMHVIIAGNNEREGQEAVRTIREETLNEKVEFIHCDLASMKSIRNFVLQFKAKNLPLHVLINNAGVMLVPKRMTEDGFEEHFGLNYLGHFLLTNLFVEMLKESGRQDCSARVVTVSSATHYVGELRLDELQNSSCYYSSHGAYAQSKLALVLFTYQLQHHLTATRCPVTANAVDPGVVNTELYKNLNWAGKVIKWMTAWFFFKTPEEGAATAIFAAASPELEGVGGCYLYNGERTRSADISYDEDLQRKLWAVSCKMTGVHGAASSRLEN</sequence>
<evidence type="ECO:0000256" key="8">
    <source>
        <dbReference type="ARBA" id="ARBA00023002"/>
    </source>
</evidence>
<dbReference type="PANTHER" id="PTHR24320">
    <property type="entry name" value="RETINOL DEHYDROGENASE"/>
    <property type="match status" value="1"/>
</dbReference>
<evidence type="ECO:0000256" key="6">
    <source>
        <dbReference type="ARBA" id="ARBA00022677"/>
    </source>
</evidence>
<dbReference type="Proteomes" id="UP000515159">
    <property type="component" value="Chromosome 6"/>
</dbReference>
<comment type="catalytic activity">
    <reaction evidence="15">
        <text>a di-trans,poly-cis-dolichol + NADP(+) = a di-trans,poly-cis-dolichal + NADPH + H(+)</text>
        <dbReference type="Rhea" id="RHEA:80731"/>
        <dbReference type="Rhea" id="RHEA-COMP:19495"/>
        <dbReference type="Rhea" id="RHEA-COMP:19537"/>
        <dbReference type="ChEBI" id="CHEBI:15378"/>
        <dbReference type="ChEBI" id="CHEBI:16091"/>
        <dbReference type="ChEBI" id="CHEBI:57783"/>
        <dbReference type="ChEBI" id="CHEBI:58349"/>
        <dbReference type="ChEBI" id="CHEBI:231637"/>
        <dbReference type="EC" id="1.1.1.441"/>
    </reaction>
    <physiologicalReaction direction="right-to-left" evidence="15">
        <dbReference type="Rhea" id="RHEA:80733"/>
    </physiologicalReaction>
</comment>
<dbReference type="InterPro" id="IPR020904">
    <property type="entry name" value="Sc_DH/Rdtase_CS"/>
</dbReference>
<dbReference type="FunFam" id="3.40.50.720:FF:000490">
    <property type="entry name" value="Dehydrogenase/reductase SDR family member on chromosome X"/>
    <property type="match status" value="1"/>
</dbReference>
<evidence type="ECO:0000256" key="1">
    <source>
        <dbReference type="ARBA" id="ARBA00004502"/>
    </source>
</evidence>
<dbReference type="AlphaFoldDB" id="A0A6P8QZ79"/>
<proteinExistence type="inferred from homology"/>
<organism evidence="18 19">
    <name type="scientific">Geotrypetes seraphini</name>
    <name type="common">Gaboon caecilian</name>
    <name type="synonym">Caecilia seraphini</name>
    <dbReference type="NCBI Taxonomy" id="260995"/>
    <lineage>
        <taxon>Eukaryota</taxon>
        <taxon>Metazoa</taxon>
        <taxon>Chordata</taxon>
        <taxon>Craniata</taxon>
        <taxon>Vertebrata</taxon>
        <taxon>Euteleostomi</taxon>
        <taxon>Amphibia</taxon>
        <taxon>Gymnophiona</taxon>
        <taxon>Geotrypetes</taxon>
    </lineage>
</organism>
<keyword evidence="5" id="KW-0964">Secreted</keyword>
<evidence type="ECO:0000256" key="7">
    <source>
        <dbReference type="ARBA" id="ARBA00022857"/>
    </source>
</evidence>
<dbReference type="CDD" id="cd05327">
    <property type="entry name" value="retinol-DH_like_SDR_c_like"/>
    <property type="match status" value="1"/>
</dbReference>
<comment type="similarity">
    <text evidence="4">Belongs to the short-chain dehydrogenases/reductases (SDR) family.</text>
</comment>
<dbReference type="EC" id="1.1.1.441" evidence="17"/>
<dbReference type="GO" id="GO:0005576">
    <property type="term" value="C:extracellular region"/>
    <property type="evidence" value="ECO:0007669"/>
    <property type="project" value="UniProtKB-SubCell"/>
</dbReference>
<evidence type="ECO:0000313" key="18">
    <source>
        <dbReference type="Proteomes" id="UP000515159"/>
    </source>
</evidence>
<keyword evidence="7" id="KW-0521">NADP</keyword>
<gene>
    <name evidence="19" type="primary">ZBED1</name>
</gene>
<evidence type="ECO:0000256" key="4">
    <source>
        <dbReference type="ARBA" id="ARBA00006484"/>
    </source>
</evidence>
<dbReference type="Gene3D" id="3.40.50.720">
    <property type="entry name" value="NAD(P)-binding Rossmann-like Domain"/>
    <property type="match status" value="1"/>
</dbReference>
<evidence type="ECO:0000256" key="11">
    <source>
        <dbReference type="ARBA" id="ARBA00074632"/>
    </source>
</evidence>
<evidence type="ECO:0000256" key="16">
    <source>
        <dbReference type="ARBA" id="ARBA00093253"/>
    </source>
</evidence>
<dbReference type="CTD" id="9189"/>
<dbReference type="RefSeq" id="XP_033803372.1">
    <property type="nucleotide sequence ID" value="XM_033947481.1"/>
</dbReference>
<dbReference type="Pfam" id="PF00106">
    <property type="entry name" value="adh_short"/>
    <property type="match status" value="1"/>
</dbReference>